<dbReference type="Pfam" id="PF01998">
    <property type="entry name" value="DUF131"/>
    <property type="match status" value="1"/>
</dbReference>
<evidence type="ECO:0000313" key="2">
    <source>
        <dbReference type="EMBL" id="BBL45882.1"/>
    </source>
</evidence>
<keyword evidence="3" id="KW-1185">Reference proteome</keyword>
<dbReference type="AlphaFoldDB" id="A0A915WT56"/>
<keyword evidence="1" id="KW-1133">Transmembrane helix</keyword>
<keyword evidence="1" id="KW-0812">Transmembrane</keyword>
<protein>
    <recommendedName>
        <fullName evidence="4">DUF131 domain-containing protein</fullName>
    </recommendedName>
</protein>
<sequence length="73" mass="8342">MNKYILFLGILFILIGFSLIILYSLKQSNIKYSGIILIGPIPIIFTNSIDLSIILLIIIIIIVIIFLFYKIII</sequence>
<dbReference type="EMBL" id="AP019769">
    <property type="protein sequence ID" value="BBL45882.1"/>
    <property type="molecule type" value="Genomic_DNA"/>
</dbReference>
<dbReference type="KEGG" id="naer:MJ1_0742"/>
<feature type="transmembrane region" description="Helical" evidence="1">
    <location>
        <begin position="53"/>
        <end position="72"/>
    </location>
</feature>
<dbReference type="GeneID" id="94824398"/>
<keyword evidence="1" id="KW-0472">Membrane</keyword>
<feature type="transmembrane region" description="Helical" evidence="1">
    <location>
        <begin position="30"/>
        <end position="47"/>
    </location>
</feature>
<evidence type="ECO:0008006" key="4">
    <source>
        <dbReference type="Google" id="ProtNLM"/>
    </source>
</evidence>
<dbReference type="InterPro" id="IPR002849">
    <property type="entry name" value="DUF131"/>
</dbReference>
<proteinExistence type="predicted"/>
<evidence type="ECO:0000313" key="3">
    <source>
        <dbReference type="Proteomes" id="UP001055553"/>
    </source>
</evidence>
<evidence type="ECO:0000256" key="1">
    <source>
        <dbReference type="SAM" id="Phobius"/>
    </source>
</evidence>
<feature type="transmembrane region" description="Helical" evidence="1">
    <location>
        <begin position="6"/>
        <end position="23"/>
    </location>
</feature>
<dbReference type="NCBIfam" id="TIGR00304">
    <property type="entry name" value="TIGR00304 family membrane protein"/>
    <property type="match status" value="1"/>
</dbReference>
<gene>
    <name evidence="2" type="ORF">MJ1_0742</name>
</gene>
<name>A0A915WT56_9ARCH</name>
<accession>A0A915WT56</accession>
<reference evidence="3" key="1">
    <citation type="journal article" date="2022" name="Int. J. Syst. Evol. Microbiol.">
        <title>Nanobdella aerobiophila gen. nov., sp. nov., a thermoacidophilic, obligate ectosymbiotic archaeon, and proposal of Nanobdellaceae fam. nov., Nanobdellales ord. nov. and Nanobdellia class. nov.</title>
        <authorList>
            <person name="Kato S."/>
            <person name="Ogasawara A."/>
            <person name="Itoh T."/>
            <person name="Sakai H.D."/>
            <person name="Shimizu M."/>
            <person name="Yuki M."/>
            <person name="Kaneko M."/>
            <person name="Takashina T."/>
            <person name="Ohkuma M."/>
        </authorList>
    </citation>
    <scope>NUCLEOTIDE SEQUENCE [LARGE SCALE GENOMIC DNA]</scope>
    <source>
        <strain evidence="3">MJ1</strain>
    </source>
</reference>
<organism evidence="2 3">
    <name type="scientific">Nanobdella aerobiophila</name>
    <dbReference type="NCBI Taxonomy" id="2586965"/>
    <lineage>
        <taxon>Archaea</taxon>
        <taxon>Nanobdellota</taxon>
        <taxon>Nanobdellia</taxon>
        <taxon>Nanobdellales</taxon>
        <taxon>Nanobdellaceae</taxon>
        <taxon>Nanobdella</taxon>
    </lineage>
</organism>
<dbReference type="RefSeq" id="WP_258393190.1">
    <property type="nucleotide sequence ID" value="NZ_AP019769.1"/>
</dbReference>
<dbReference type="Proteomes" id="UP001055553">
    <property type="component" value="Chromosome"/>
</dbReference>